<dbReference type="AlphaFoldDB" id="A0AAW0EAX5"/>
<organism evidence="2 3">
    <name type="scientific">Favolaschia claudopus</name>
    <dbReference type="NCBI Taxonomy" id="2862362"/>
    <lineage>
        <taxon>Eukaryota</taxon>
        <taxon>Fungi</taxon>
        <taxon>Dikarya</taxon>
        <taxon>Basidiomycota</taxon>
        <taxon>Agaricomycotina</taxon>
        <taxon>Agaricomycetes</taxon>
        <taxon>Agaricomycetidae</taxon>
        <taxon>Agaricales</taxon>
        <taxon>Marasmiineae</taxon>
        <taxon>Mycenaceae</taxon>
        <taxon>Favolaschia</taxon>
    </lineage>
</organism>
<comment type="caution">
    <text evidence="2">The sequence shown here is derived from an EMBL/GenBank/DDBJ whole genome shotgun (WGS) entry which is preliminary data.</text>
</comment>
<feature type="transmembrane region" description="Helical" evidence="1">
    <location>
        <begin position="73"/>
        <end position="93"/>
    </location>
</feature>
<reference evidence="2 3" key="1">
    <citation type="journal article" date="2024" name="J Genomics">
        <title>Draft genome sequencing and assembly of Favolaschia claudopus CIRM-BRFM 2984 isolated from oak limbs.</title>
        <authorList>
            <person name="Navarro D."/>
            <person name="Drula E."/>
            <person name="Chaduli D."/>
            <person name="Cazenave R."/>
            <person name="Ahrendt S."/>
            <person name="Wang J."/>
            <person name="Lipzen A."/>
            <person name="Daum C."/>
            <person name="Barry K."/>
            <person name="Grigoriev I.V."/>
            <person name="Favel A."/>
            <person name="Rosso M.N."/>
            <person name="Martin F."/>
        </authorList>
    </citation>
    <scope>NUCLEOTIDE SEQUENCE [LARGE SCALE GENOMIC DNA]</scope>
    <source>
        <strain evidence="2 3">CIRM-BRFM 2984</strain>
    </source>
</reference>
<sequence length="119" mass="13571">MRSSPSPDTPARKKPVHAECGEPIKGHRRVNGALVCDAITKPKMSKVTKQLAGPIVWDKFCYTVDAARRMWNAAMIAIILIVFAIVVGLMWGFYHAPHLFFWRPAYGYSGFWIYFKGRR</sequence>
<keyword evidence="1" id="KW-1133">Transmembrane helix</keyword>
<evidence type="ECO:0000256" key="1">
    <source>
        <dbReference type="SAM" id="Phobius"/>
    </source>
</evidence>
<dbReference type="EMBL" id="JAWWNJ010000002">
    <property type="protein sequence ID" value="KAK7062257.1"/>
    <property type="molecule type" value="Genomic_DNA"/>
</dbReference>
<gene>
    <name evidence="2" type="ORF">R3P38DRAFT_3167251</name>
</gene>
<proteinExistence type="predicted"/>
<keyword evidence="3" id="KW-1185">Reference proteome</keyword>
<dbReference type="Proteomes" id="UP001362999">
    <property type="component" value="Unassembled WGS sequence"/>
</dbReference>
<evidence type="ECO:0000313" key="2">
    <source>
        <dbReference type="EMBL" id="KAK7062257.1"/>
    </source>
</evidence>
<keyword evidence="1" id="KW-0812">Transmembrane</keyword>
<feature type="transmembrane region" description="Helical" evidence="1">
    <location>
        <begin position="99"/>
        <end position="115"/>
    </location>
</feature>
<keyword evidence="1" id="KW-0472">Membrane</keyword>
<accession>A0AAW0EAX5</accession>
<protein>
    <submittedName>
        <fullName evidence="2">Uncharacterized protein</fullName>
    </submittedName>
</protein>
<name>A0AAW0EAX5_9AGAR</name>
<evidence type="ECO:0000313" key="3">
    <source>
        <dbReference type="Proteomes" id="UP001362999"/>
    </source>
</evidence>